<proteinExistence type="predicted"/>
<accession>A0A0S4LRK5</accession>
<protein>
    <recommendedName>
        <fullName evidence="4">KilA-N DNA-binding domain-containing protein</fullName>
    </recommendedName>
</protein>
<evidence type="ECO:0000313" key="2">
    <source>
        <dbReference type="EMBL" id="CUS39306.1"/>
    </source>
</evidence>
<evidence type="ECO:0000313" key="3">
    <source>
        <dbReference type="Proteomes" id="UP000198736"/>
    </source>
</evidence>
<dbReference type="STRING" id="1742973.COMA2_70072"/>
<reference evidence="3" key="1">
    <citation type="submission" date="2015-10" db="EMBL/GenBank/DDBJ databases">
        <authorList>
            <person name="Luecker S."/>
            <person name="Luecker S."/>
        </authorList>
    </citation>
    <scope>NUCLEOTIDE SEQUENCE [LARGE SCALE GENOMIC DNA]</scope>
</reference>
<gene>
    <name evidence="2" type="ORF">COMA2_70072</name>
</gene>
<evidence type="ECO:0008006" key="4">
    <source>
        <dbReference type="Google" id="ProtNLM"/>
    </source>
</evidence>
<keyword evidence="3" id="KW-1185">Reference proteome</keyword>
<dbReference type="EMBL" id="CZPZ01000034">
    <property type="protein sequence ID" value="CUS39306.1"/>
    <property type="molecule type" value="Genomic_DNA"/>
</dbReference>
<name>A0A0S4LRK5_9BACT</name>
<feature type="region of interest" description="Disordered" evidence="1">
    <location>
        <begin position="48"/>
        <end position="69"/>
    </location>
</feature>
<dbReference type="AlphaFoldDB" id="A0A0S4LRK5"/>
<sequence>MAMLSGVLRSKRAIQVNIAVMRAFVRLRSMIASNKEVRHSIQSRLRRHPGAYDTSKHSRSADWVSARRC</sequence>
<organism evidence="2 3">
    <name type="scientific">Candidatus Nitrospira nitrificans</name>
    <dbReference type="NCBI Taxonomy" id="1742973"/>
    <lineage>
        <taxon>Bacteria</taxon>
        <taxon>Pseudomonadati</taxon>
        <taxon>Nitrospirota</taxon>
        <taxon>Nitrospiria</taxon>
        <taxon>Nitrospirales</taxon>
        <taxon>Nitrospiraceae</taxon>
        <taxon>Nitrospira</taxon>
    </lineage>
</organism>
<evidence type="ECO:0000256" key="1">
    <source>
        <dbReference type="SAM" id="MobiDB-lite"/>
    </source>
</evidence>
<dbReference type="Proteomes" id="UP000198736">
    <property type="component" value="Unassembled WGS sequence"/>
</dbReference>